<feature type="transmembrane region" description="Helical" evidence="7">
    <location>
        <begin position="122"/>
        <end position="141"/>
    </location>
</feature>
<dbReference type="HOGENOM" id="CLU_058421_3_3_11"/>
<keyword evidence="5 7" id="KW-1133">Transmembrane helix</keyword>
<keyword evidence="6 7" id="KW-0472">Membrane</keyword>
<feature type="transmembrane region" description="Helical" evidence="7">
    <location>
        <begin position="12"/>
        <end position="33"/>
    </location>
</feature>
<evidence type="ECO:0000256" key="3">
    <source>
        <dbReference type="ARBA" id="ARBA00022475"/>
    </source>
</evidence>
<dbReference type="PATRIC" id="fig|710685.3.peg.1991"/>
<accession>G8RPM4</accession>
<protein>
    <submittedName>
        <fullName evidence="8">Putative membrane protein</fullName>
    </submittedName>
</protein>
<dbReference type="KEGG" id="mrh:MycrhN_1983"/>
<evidence type="ECO:0000256" key="4">
    <source>
        <dbReference type="ARBA" id="ARBA00022692"/>
    </source>
</evidence>
<dbReference type="InterPro" id="IPR032808">
    <property type="entry name" value="DoxX"/>
</dbReference>
<keyword evidence="9" id="KW-1185">Reference proteome</keyword>
<dbReference type="PANTHER" id="PTHR33452:SF1">
    <property type="entry name" value="INNER MEMBRANE PROTEIN YPHA-RELATED"/>
    <property type="match status" value="1"/>
</dbReference>
<proteinExistence type="inferred from homology"/>
<dbReference type="eggNOG" id="COG2259">
    <property type="taxonomic scope" value="Bacteria"/>
</dbReference>
<gene>
    <name evidence="8" type="ordered locus">MycrhN_1983</name>
</gene>
<dbReference type="PANTHER" id="PTHR33452">
    <property type="entry name" value="OXIDOREDUCTASE CATD-RELATED"/>
    <property type="match status" value="1"/>
</dbReference>
<sequence length="159" mass="16946">MSLNSITRASSAILLIRLYVGTIFVVEGVLKFVRADALGPGRFAKIGLPASDLLANLDGVLEIGCGLLILVGLCTRFATLPMIADMLGAILLTKVPLLWGNAALYPKESGIWDFLHEARLEFAMLCGSLFLLIIGAGAYSVDAKVNRRTAADREQVVAA</sequence>
<feature type="transmembrane region" description="Helical" evidence="7">
    <location>
        <begin position="53"/>
        <end position="75"/>
    </location>
</feature>
<dbReference type="GO" id="GO:0005886">
    <property type="term" value="C:plasma membrane"/>
    <property type="evidence" value="ECO:0007669"/>
    <property type="project" value="UniProtKB-SubCell"/>
</dbReference>
<keyword evidence="4 7" id="KW-0812">Transmembrane</keyword>
<dbReference type="Proteomes" id="UP000005442">
    <property type="component" value="Chromosome"/>
</dbReference>
<dbReference type="AlphaFoldDB" id="G8RPM4"/>
<keyword evidence="3" id="KW-1003">Cell membrane</keyword>
<evidence type="ECO:0000313" key="8">
    <source>
        <dbReference type="EMBL" id="AEV72587.1"/>
    </source>
</evidence>
<organism evidence="8 9">
    <name type="scientific">Mycolicibacterium rhodesiae (strain NBB3)</name>
    <name type="common">Mycobacterium rhodesiae</name>
    <dbReference type="NCBI Taxonomy" id="710685"/>
    <lineage>
        <taxon>Bacteria</taxon>
        <taxon>Bacillati</taxon>
        <taxon>Actinomycetota</taxon>
        <taxon>Actinomycetes</taxon>
        <taxon>Mycobacteriales</taxon>
        <taxon>Mycobacteriaceae</taxon>
        <taxon>Mycolicibacterium</taxon>
    </lineage>
</organism>
<dbReference type="Pfam" id="PF07681">
    <property type="entry name" value="DoxX"/>
    <property type="match status" value="1"/>
</dbReference>
<evidence type="ECO:0000256" key="6">
    <source>
        <dbReference type="ARBA" id="ARBA00023136"/>
    </source>
</evidence>
<evidence type="ECO:0000256" key="7">
    <source>
        <dbReference type="SAM" id="Phobius"/>
    </source>
</evidence>
<name>G8RPM4_MYCRN</name>
<evidence type="ECO:0000256" key="2">
    <source>
        <dbReference type="ARBA" id="ARBA00006679"/>
    </source>
</evidence>
<dbReference type="RefSeq" id="WP_014210400.1">
    <property type="nucleotide sequence ID" value="NC_016604.1"/>
</dbReference>
<comment type="subcellular location">
    <subcellularLocation>
        <location evidence="1">Cell membrane</location>
        <topology evidence="1">Multi-pass membrane protein</topology>
    </subcellularLocation>
</comment>
<dbReference type="EMBL" id="CP003169">
    <property type="protein sequence ID" value="AEV72587.1"/>
    <property type="molecule type" value="Genomic_DNA"/>
</dbReference>
<reference evidence="8 9" key="1">
    <citation type="submission" date="2011-12" db="EMBL/GenBank/DDBJ databases">
        <title>Complete sequence of Mycobacterium rhodesiae NBB3.</title>
        <authorList>
            <consortium name="US DOE Joint Genome Institute"/>
            <person name="Lucas S."/>
            <person name="Han J."/>
            <person name="Lapidus A."/>
            <person name="Cheng J.-F."/>
            <person name="Goodwin L."/>
            <person name="Pitluck S."/>
            <person name="Peters L."/>
            <person name="Mikhailova N."/>
            <person name="Gu W."/>
            <person name="Detter J.C."/>
            <person name="Han C."/>
            <person name="Tapia R."/>
            <person name="Land M."/>
            <person name="Hauser L."/>
            <person name="Kyrpides N."/>
            <person name="Ivanova N."/>
            <person name="Pagani I."/>
            <person name="Mattes T."/>
            <person name="Holmes A."/>
            <person name="Rutledge P."/>
            <person name="Paulsen I."/>
            <person name="Coleman N."/>
            <person name="Woyke T."/>
        </authorList>
    </citation>
    <scope>NUCLEOTIDE SEQUENCE [LARGE SCALE GENOMIC DNA]</scope>
    <source>
        <strain evidence="8 9">NBB3</strain>
    </source>
</reference>
<dbReference type="STRING" id="710685.MycrhN_1983"/>
<evidence type="ECO:0000313" key="9">
    <source>
        <dbReference type="Proteomes" id="UP000005442"/>
    </source>
</evidence>
<evidence type="ECO:0000256" key="5">
    <source>
        <dbReference type="ARBA" id="ARBA00022989"/>
    </source>
</evidence>
<dbReference type="InterPro" id="IPR051907">
    <property type="entry name" value="DoxX-like_oxidoreductase"/>
</dbReference>
<dbReference type="OrthoDB" id="121744at2"/>
<feature type="transmembrane region" description="Helical" evidence="7">
    <location>
        <begin position="82"/>
        <end position="102"/>
    </location>
</feature>
<evidence type="ECO:0000256" key="1">
    <source>
        <dbReference type="ARBA" id="ARBA00004651"/>
    </source>
</evidence>
<comment type="similarity">
    <text evidence="2">Belongs to the DoxX family.</text>
</comment>